<sequence length="104" mass="12107">MENAIWMNGQVYTVNKMIYELPEEKHQTSQPWKIYSTADTSSESPKIRLNFQPWGSQEEHINLFLVTGDFVQVFGIYSGTIELFDQTYVIENGFGVAENHRAKW</sequence>
<dbReference type="EMBL" id="CAJOBI010244135">
    <property type="protein sequence ID" value="CAF5091154.1"/>
    <property type="molecule type" value="Genomic_DNA"/>
</dbReference>
<comment type="caution">
    <text evidence="1">The sequence shown here is derived from an EMBL/GenBank/DDBJ whole genome shotgun (WGS) entry which is preliminary data.</text>
</comment>
<dbReference type="Proteomes" id="UP000676336">
    <property type="component" value="Unassembled WGS sequence"/>
</dbReference>
<gene>
    <name evidence="1" type="ORF">SMN809_LOCUS61232</name>
</gene>
<protein>
    <submittedName>
        <fullName evidence="1">Uncharacterized protein</fullName>
    </submittedName>
</protein>
<name>A0A8S3F0B1_9BILA</name>
<dbReference type="Pfam" id="PF10974">
    <property type="entry name" value="DUF2804"/>
    <property type="match status" value="1"/>
</dbReference>
<evidence type="ECO:0000313" key="2">
    <source>
        <dbReference type="Proteomes" id="UP000676336"/>
    </source>
</evidence>
<evidence type="ECO:0000313" key="1">
    <source>
        <dbReference type="EMBL" id="CAF5091154.1"/>
    </source>
</evidence>
<reference evidence="1" key="1">
    <citation type="submission" date="2021-02" db="EMBL/GenBank/DDBJ databases">
        <authorList>
            <person name="Nowell W R."/>
        </authorList>
    </citation>
    <scope>NUCLEOTIDE SEQUENCE</scope>
</reference>
<organism evidence="1 2">
    <name type="scientific">Rotaria magnacalcarata</name>
    <dbReference type="NCBI Taxonomy" id="392030"/>
    <lineage>
        <taxon>Eukaryota</taxon>
        <taxon>Metazoa</taxon>
        <taxon>Spiralia</taxon>
        <taxon>Gnathifera</taxon>
        <taxon>Rotifera</taxon>
        <taxon>Eurotatoria</taxon>
        <taxon>Bdelloidea</taxon>
        <taxon>Philodinida</taxon>
        <taxon>Philodinidae</taxon>
        <taxon>Rotaria</taxon>
    </lineage>
</organism>
<dbReference type="PANTHER" id="PTHR35868">
    <property type="entry name" value="DUF2804 DOMAIN-CONTAINING PROTEIN-RELATED"/>
    <property type="match status" value="1"/>
</dbReference>
<dbReference type="InterPro" id="IPR021243">
    <property type="entry name" value="DUF2804"/>
</dbReference>
<dbReference type="AlphaFoldDB" id="A0A8S3F0B1"/>
<proteinExistence type="predicted"/>
<accession>A0A8S3F0B1</accession>
<dbReference type="PANTHER" id="PTHR35868:SF4">
    <property type="entry name" value="DUF2804 DOMAIN-CONTAINING PROTEIN"/>
    <property type="match status" value="1"/>
</dbReference>